<dbReference type="NCBIfam" id="TIGR01559">
    <property type="entry name" value="squal_synth"/>
    <property type="match status" value="1"/>
</dbReference>
<dbReference type="InterPro" id="IPR002060">
    <property type="entry name" value="Squ/phyt_synthse"/>
</dbReference>
<sequence length="313" mass="35766">VCVLYLYLHTLDHIEDDTSIAIEIRVPILMDFHHHIYDRELLFACGTKNYRVVLNRFHHVSTAFMDLGPSYQEVIEDVIKKMGAGMAKFICKEIETIDDYDEYCHYVAGLVGLGLSKLFQASGREDLPPGTFFHASSVFLQKADVILDYLEDINETPKPRILWPRQIWSKYTDRLEDLKYEKNSIQALHCLNDMVTNALIHAEDCLKDISAVRDPVIFRSFAGVQAAAIWILAWCYNNIQVFRGVETLTHGLTPELVEGTKTISDFHRHFHKCTCMLKSKIDDSDPNAAKTRDRLESILKTLEGLKTVKTEGG</sequence>
<dbReference type="Proteomes" id="UP000594638">
    <property type="component" value="Unassembled WGS sequence"/>
</dbReference>
<dbReference type="InterPro" id="IPR006449">
    <property type="entry name" value="Squal_synth-like"/>
</dbReference>
<dbReference type="OrthoDB" id="431150at2759"/>
<dbReference type="Pfam" id="PF00494">
    <property type="entry name" value="SQS_PSY"/>
    <property type="match status" value="1"/>
</dbReference>
<reference evidence="6 7" key="1">
    <citation type="submission" date="2019-12" db="EMBL/GenBank/DDBJ databases">
        <authorList>
            <person name="Alioto T."/>
            <person name="Alioto T."/>
            <person name="Gomez Garrido J."/>
        </authorList>
    </citation>
    <scope>NUCLEOTIDE SEQUENCE [LARGE SCALE GENOMIC DNA]</scope>
</reference>
<evidence type="ECO:0000313" key="6">
    <source>
        <dbReference type="EMBL" id="CAA2974261.1"/>
    </source>
</evidence>
<evidence type="ECO:0000256" key="5">
    <source>
        <dbReference type="RuleBase" id="RU368088"/>
    </source>
</evidence>
<comment type="similarity">
    <text evidence="2 5">Belongs to the phytoene/squalene synthase family.</text>
</comment>
<dbReference type="GO" id="GO:0055056">
    <property type="term" value="F:D-glucose transmembrane transporter activity"/>
    <property type="evidence" value="ECO:0007669"/>
    <property type="project" value="UniProtKB-UniRule"/>
</dbReference>
<evidence type="ECO:0000313" key="7">
    <source>
        <dbReference type="Proteomes" id="UP000594638"/>
    </source>
</evidence>
<accession>A0A8S0R7J6</accession>
<dbReference type="GO" id="GO:0051996">
    <property type="term" value="F:squalene synthase [NAD(P)H] activity"/>
    <property type="evidence" value="ECO:0007669"/>
    <property type="project" value="UniProtKB-UniRule"/>
</dbReference>
<comment type="pathway">
    <text evidence="5">Terpene metabolism; lanosterol biosynthesis; lanosterol from farnesyl diphosphate: step 1/3.</text>
</comment>
<evidence type="ECO:0000256" key="3">
    <source>
        <dbReference type="ARBA" id="ARBA00012373"/>
    </source>
</evidence>
<dbReference type="PANTHER" id="PTHR11626:SF2">
    <property type="entry name" value="SQUALENE SYNTHASE"/>
    <property type="match status" value="1"/>
</dbReference>
<keyword evidence="4 5" id="KW-0808">Transferase</keyword>
<name>A0A8S0R7J6_OLEEU</name>
<organism evidence="6 7">
    <name type="scientific">Olea europaea subsp. europaea</name>
    <dbReference type="NCBI Taxonomy" id="158383"/>
    <lineage>
        <taxon>Eukaryota</taxon>
        <taxon>Viridiplantae</taxon>
        <taxon>Streptophyta</taxon>
        <taxon>Embryophyta</taxon>
        <taxon>Tracheophyta</taxon>
        <taxon>Spermatophyta</taxon>
        <taxon>Magnoliopsida</taxon>
        <taxon>eudicotyledons</taxon>
        <taxon>Gunneridae</taxon>
        <taxon>Pentapetalae</taxon>
        <taxon>asterids</taxon>
        <taxon>lamiids</taxon>
        <taxon>Lamiales</taxon>
        <taxon>Oleaceae</taxon>
        <taxon>Oleeae</taxon>
        <taxon>Olea</taxon>
    </lineage>
</organism>
<dbReference type="InterPro" id="IPR044844">
    <property type="entry name" value="Trans_IPPS_euk-type"/>
</dbReference>
<dbReference type="EC" id="2.5.1.21" evidence="3 5"/>
<dbReference type="SUPFAM" id="SSF48576">
    <property type="entry name" value="Terpenoid synthases"/>
    <property type="match status" value="1"/>
</dbReference>
<dbReference type="Gramene" id="OE9A105087T1">
    <property type="protein sequence ID" value="OE9A105087C1"/>
    <property type="gene ID" value="OE9A105087"/>
</dbReference>
<comment type="cofactor">
    <cofactor evidence="1 5">
        <name>Mg(2+)</name>
        <dbReference type="ChEBI" id="CHEBI:18420"/>
    </cofactor>
</comment>
<dbReference type="InterPro" id="IPR008949">
    <property type="entry name" value="Isoprenoid_synthase_dom_sf"/>
</dbReference>
<evidence type="ECO:0000256" key="4">
    <source>
        <dbReference type="ARBA" id="ARBA00022679"/>
    </source>
</evidence>
<dbReference type="PANTHER" id="PTHR11626">
    <property type="entry name" value="FARNESYL-DIPHOSPHATE FARNESYLTRANSFERASE"/>
    <property type="match status" value="1"/>
</dbReference>
<dbReference type="EMBL" id="CACTIH010002160">
    <property type="protein sequence ID" value="CAA2974261.1"/>
    <property type="molecule type" value="Genomic_DNA"/>
</dbReference>
<dbReference type="GO" id="GO:0008610">
    <property type="term" value="P:lipid biosynthetic process"/>
    <property type="evidence" value="ECO:0007669"/>
    <property type="project" value="InterPro"/>
</dbReference>
<gene>
    <name evidence="6" type="ORF">OLEA9_A105087</name>
</gene>
<dbReference type="InterPro" id="IPR019845">
    <property type="entry name" value="Squalene/phytoene_synthase_CS"/>
</dbReference>
<keyword evidence="7" id="KW-1185">Reference proteome</keyword>
<dbReference type="GO" id="GO:0005789">
    <property type="term" value="C:endoplasmic reticulum membrane"/>
    <property type="evidence" value="ECO:0007669"/>
    <property type="project" value="TreeGrafter"/>
</dbReference>
<dbReference type="PROSITE" id="PS01044">
    <property type="entry name" value="SQUALEN_PHYTOEN_SYN_1"/>
    <property type="match status" value="1"/>
</dbReference>
<dbReference type="AlphaFoldDB" id="A0A8S0R7J6"/>
<feature type="non-terminal residue" evidence="6">
    <location>
        <position position="1"/>
    </location>
</feature>
<comment type="catalytic activity">
    <reaction evidence="5">
        <text>2 (2E,6E)-farnesyl diphosphate + NADH + H(+) = squalene + 2 diphosphate + NAD(+)</text>
        <dbReference type="Rhea" id="RHEA:32299"/>
        <dbReference type="ChEBI" id="CHEBI:15378"/>
        <dbReference type="ChEBI" id="CHEBI:15440"/>
        <dbReference type="ChEBI" id="CHEBI:33019"/>
        <dbReference type="ChEBI" id="CHEBI:57540"/>
        <dbReference type="ChEBI" id="CHEBI:57945"/>
        <dbReference type="ChEBI" id="CHEBI:175763"/>
        <dbReference type="EC" id="2.5.1.21"/>
    </reaction>
</comment>
<comment type="catalytic activity">
    <reaction evidence="5">
        <text>2 (2E,6E)-farnesyl diphosphate + NADPH + H(+) = squalene + 2 diphosphate + NADP(+)</text>
        <dbReference type="Rhea" id="RHEA:32295"/>
        <dbReference type="ChEBI" id="CHEBI:15378"/>
        <dbReference type="ChEBI" id="CHEBI:15440"/>
        <dbReference type="ChEBI" id="CHEBI:33019"/>
        <dbReference type="ChEBI" id="CHEBI:57783"/>
        <dbReference type="ChEBI" id="CHEBI:58349"/>
        <dbReference type="ChEBI" id="CHEBI:175763"/>
        <dbReference type="EC" id="2.5.1.21"/>
    </reaction>
</comment>
<dbReference type="Gene3D" id="1.10.600.10">
    <property type="entry name" value="Farnesyl Diphosphate Synthase"/>
    <property type="match status" value="1"/>
</dbReference>
<dbReference type="FunFam" id="1.10.600.10:FF:000023">
    <property type="entry name" value="Squalene synthase"/>
    <property type="match status" value="1"/>
</dbReference>
<protein>
    <recommendedName>
        <fullName evidence="3 5">Squalene synthase</fullName>
        <ecNumber evidence="3 5">2.5.1.21</ecNumber>
    </recommendedName>
</protein>
<proteinExistence type="inferred from homology"/>
<comment type="function">
    <text evidence="5">Catalyzes the condensation of 2 farnesyl pyrophosphate (FPP) moieties to form squalene.</text>
</comment>
<evidence type="ECO:0000256" key="2">
    <source>
        <dbReference type="ARBA" id="ARBA00006251"/>
    </source>
</evidence>
<comment type="caution">
    <text evidence="6">The sequence shown here is derived from an EMBL/GenBank/DDBJ whole genome shotgun (WGS) entry which is preliminary data.</text>
</comment>
<dbReference type="GO" id="GO:0045338">
    <property type="term" value="P:farnesyl diphosphate metabolic process"/>
    <property type="evidence" value="ECO:0007669"/>
    <property type="project" value="InterPro"/>
</dbReference>
<evidence type="ECO:0000256" key="1">
    <source>
        <dbReference type="ARBA" id="ARBA00001946"/>
    </source>
</evidence>